<dbReference type="EMBL" id="BDDD01001234">
    <property type="protein sequence ID" value="GAV74425.1"/>
    <property type="molecule type" value="Genomic_DNA"/>
</dbReference>
<feature type="non-terminal residue" evidence="1">
    <location>
        <position position="128"/>
    </location>
</feature>
<evidence type="ECO:0000313" key="1">
    <source>
        <dbReference type="EMBL" id="GAV74425.1"/>
    </source>
</evidence>
<sequence length="128" mass="14680">IETIHPSSEKLQINISNRKIQAVPFKLQAENTNTPTTINETNKIIEQNNYTNIHLQTIGSQLSRIEAMIQKTNDEINTKNHKTKPLFTYHTFPQTQIKELQKQTLVEINQRLQELVIPDTPSSSTSIT</sequence>
<gene>
    <name evidence="1" type="ORF">CFOL_v3_17905</name>
</gene>
<comment type="caution">
    <text evidence="1">The sequence shown here is derived from an EMBL/GenBank/DDBJ whole genome shotgun (WGS) entry which is preliminary data.</text>
</comment>
<keyword evidence="2" id="KW-1185">Reference proteome</keyword>
<feature type="non-terminal residue" evidence="1">
    <location>
        <position position="1"/>
    </location>
</feature>
<dbReference type="OrthoDB" id="1735266at2759"/>
<dbReference type="Proteomes" id="UP000187406">
    <property type="component" value="Unassembled WGS sequence"/>
</dbReference>
<dbReference type="AlphaFoldDB" id="A0A1Q3C2J2"/>
<accession>A0A1Q3C2J2</accession>
<name>A0A1Q3C2J2_CEPFO</name>
<proteinExistence type="predicted"/>
<protein>
    <submittedName>
        <fullName evidence="1">Uncharacterized protein</fullName>
    </submittedName>
</protein>
<reference evidence="2" key="1">
    <citation type="submission" date="2016-04" db="EMBL/GenBank/DDBJ databases">
        <title>Cephalotus genome sequencing.</title>
        <authorList>
            <person name="Fukushima K."/>
            <person name="Hasebe M."/>
            <person name="Fang X."/>
        </authorList>
    </citation>
    <scope>NUCLEOTIDE SEQUENCE [LARGE SCALE GENOMIC DNA]</scope>
    <source>
        <strain evidence="2">cv. St1</strain>
    </source>
</reference>
<dbReference type="InParanoid" id="A0A1Q3C2J2"/>
<evidence type="ECO:0000313" key="2">
    <source>
        <dbReference type="Proteomes" id="UP000187406"/>
    </source>
</evidence>
<organism evidence="1 2">
    <name type="scientific">Cephalotus follicularis</name>
    <name type="common">Albany pitcher plant</name>
    <dbReference type="NCBI Taxonomy" id="3775"/>
    <lineage>
        <taxon>Eukaryota</taxon>
        <taxon>Viridiplantae</taxon>
        <taxon>Streptophyta</taxon>
        <taxon>Embryophyta</taxon>
        <taxon>Tracheophyta</taxon>
        <taxon>Spermatophyta</taxon>
        <taxon>Magnoliopsida</taxon>
        <taxon>eudicotyledons</taxon>
        <taxon>Gunneridae</taxon>
        <taxon>Pentapetalae</taxon>
        <taxon>rosids</taxon>
        <taxon>fabids</taxon>
        <taxon>Oxalidales</taxon>
        <taxon>Cephalotaceae</taxon>
        <taxon>Cephalotus</taxon>
    </lineage>
</organism>